<gene>
    <name evidence="1" type="ORF">CJD50_20940</name>
</gene>
<proteinExistence type="predicted"/>
<dbReference type="AlphaFoldDB" id="A0A2A2M7L9"/>
<evidence type="ECO:0000313" key="2">
    <source>
        <dbReference type="Proteomes" id="UP000218796"/>
    </source>
</evidence>
<name>A0A2A2M7L9_9GAMM</name>
<evidence type="ECO:0008006" key="3">
    <source>
        <dbReference type="Google" id="ProtNLM"/>
    </source>
</evidence>
<organism evidence="1 2">
    <name type="scientific">Hafnia paralvei</name>
    <dbReference type="NCBI Taxonomy" id="546367"/>
    <lineage>
        <taxon>Bacteria</taxon>
        <taxon>Pseudomonadati</taxon>
        <taxon>Pseudomonadota</taxon>
        <taxon>Gammaproteobacteria</taxon>
        <taxon>Enterobacterales</taxon>
        <taxon>Hafniaceae</taxon>
        <taxon>Hafnia</taxon>
    </lineage>
</organism>
<comment type="caution">
    <text evidence="1">The sequence shown here is derived from an EMBL/GenBank/DDBJ whole genome shotgun (WGS) entry which is preliminary data.</text>
</comment>
<dbReference type="OrthoDB" id="6497396at2"/>
<dbReference type="InterPro" id="IPR010455">
    <property type="entry name" value="Phage_82_GpQ"/>
</dbReference>
<reference evidence="1 2" key="1">
    <citation type="submission" date="2017-08" db="EMBL/GenBank/DDBJ databases">
        <title>Draft Genome Sequence of Hafnia alvei CITHA-6 Isolated from Raw Bovine Milk.</title>
        <authorList>
            <person name="Culligan E.P."/>
            <person name="Mcsweeney A."/>
            <person name="O'Doherty C."/>
            <person name="Gleeson E."/>
            <person name="O'Riordan D."/>
            <person name="Sleator R.D."/>
        </authorList>
    </citation>
    <scope>NUCLEOTIDE SEQUENCE [LARGE SCALE GENOMIC DNA]</scope>
    <source>
        <strain evidence="1 2">CITHA-6</strain>
    </source>
</reference>
<dbReference type="RefSeq" id="WP_095661738.1">
    <property type="nucleotide sequence ID" value="NZ_CAUFSP010000019.1"/>
</dbReference>
<keyword evidence="2" id="KW-1185">Reference proteome</keyword>
<evidence type="ECO:0000313" key="1">
    <source>
        <dbReference type="EMBL" id="PAV94521.1"/>
    </source>
</evidence>
<dbReference type="EMBL" id="NQMS01000013">
    <property type="protein sequence ID" value="PAV94521.1"/>
    <property type="molecule type" value="Genomic_DNA"/>
</dbReference>
<dbReference type="Pfam" id="PF06323">
    <property type="entry name" value="Phage_antiter_Q"/>
    <property type="match status" value="1"/>
</dbReference>
<protein>
    <recommendedName>
        <fullName evidence="3">Antitermination protein</fullName>
    </recommendedName>
</protein>
<sequence>MNLQNLEYVRRCVSLALANIAGATKGQLDAFQGAALVNTSRYPRKPVREVGGQVRIADPVKCTETRGGKDVRPPIEEIVFCLSSWRRAISKLDGYQLGWIRYCYANDLNYDYQVLITKHVWEEFKKTLAGKRITKKVTARLAQLVWLAVQQHARKCSGIQGKEYTATQLADFMGVSKSTWSECYGPHWGTLLVIVMDLDCISLDLVLKTRDASRLCYLAS</sequence>
<dbReference type="Proteomes" id="UP000218796">
    <property type="component" value="Unassembled WGS sequence"/>
</dbReference>
<accession>A0A2A2M7L9</accession>